<evidence type="ECO:0000256" key="4">
    <source>
        <dbReference type="ARBA" id="ARBA00022723"/>
    </source>
</evidence>
<evidence type="ECO:0000256" key="7">
    <source>
        <dbReference type="ARBA" id="ARBA00023136"/>
    </source>
</evidence>
<comment type="subcellular location">
    <subcellularLocation>
        <location evidence="1">Membrane</location>
    </subcellularLocation>
</comment>
<evidence type="ECO:0000256" key="3">
    <source>
        <dbReference type="ARBA" id="ARBA00022692"/>
    </source>
</evidence>
<dbReference type="PANTHER" id="PTHR10978:SF5">
    <property type="entry name" value="SUCCINATE DEHYDROGENASE CYTOCHROME B560 SUBUNIT, MITOCHONDRIAL"/>
    <property type="match status" value="1"/>
</dbReference>
<dbReference type="AlphaFoldDB" id="A0A2V0P9B1"/>
<dbReference type="InterPro" id="IPR014314">
    <property type="entry name" value="Succ_DH_cytb556"/>
</dbReference>
<evidence type="ECO:0000313" key="9">
    <source>
        <dbReference type="Proteomes" id="UP000247498"/>
    </source>
</evidence>
<reference evidence="8 9" key="1">
    <citation type="journal article" date="2018" name="Sci. Rep.">
        <title>Raphidocelis subcapitata (=Pseudokirchneriella subcapitata) provides an insight into genome evolution and environmental adaptations in the Sphaeropleales.</title>
        <authorList>
            <person name="Suzuki S."/>
            <person name="Yamaguchi H."/>
            <person name="Nakajima N."/>
            <person name="Kawachi M."/>
        </authorList>
    </citation>
    <scope>NUCLEOTIDE SEQUENCE [LARGE SCALE GENOMIC DNA]</scope>
    <source>
        <strain evidence="8 9">NIES-35</strain>
    </source>
</reference>
<protein>
    <submittedName>
        <fullName evidence="8">Succinate dehydrogenase subunit b560</fullName>
    </submittedName>
</protein>
<organism evidence="8 9">
    <name type="scientific">Raphidocelis subcapitata</name>
    <dbReference type="NCBI Taxonomy" id="307507"/>
    <lineage>
        <taxon>Eukaryota</taxon>
        <taxon>Viridiplantae</taxon>
        <taxon>Chlorophyta</taxon>
        <taxon>core chlorophytes</taxon>
        <taxon>Chlorophyceae</taxon>
        <taxon>CS clade</taxon>
        <taxon>Sphaeropleales</taxon>
        <taxon>Selenastraceae</taxon>
        <taxon>Raphidocelis</taxon>
    </lineage>
</organism>
<name>A0A2V0P9B1_9CHLO</name>
<dbReference type="OrthoDB" id="588261at2759"/>
<keyword evidence="3" id="KW-0812">Transmembrane</keyword>
<dbReference type="GO" id="GO:0006121">
    <property type="term" value="P:mitochondrial electron transport, succinate to ubiquinone"/>
    <property type="evidence" value="ECO:0007669"/>
    <property type="project" value="TreeGrafter"/>
</dbReference>
<dbReference type="Pfam" id="PF01127">
    <property type="entry name" value="Sdh_cyt"/>
    <property type="match status" value="1"/>
</dbReference>
<sequence length="208" mass="22465">MLRSQAPRLLRLAARHAAQQQQQSSLGGEGLAWASAQQLRHIGGDRVPEFYAKPSPYTEGTTFLGTPANHDELVKKRPLAPDVFEIDMKGPHYKFPFGAISSVMNRVTGVALSAGFTAAGYVALTGDLPGALAAFRADHAVLAVPVKFVVAYPLIYHWLGGVRHFVWDLHKIGNNADKTSLLEKDKVEQSSKVLLGVSLVLSSIVALL</sequence>
<dbReference type="InParanoid" id="A0A2V0P9B1"/>
<dbReference type="Gene3D" id="1.20.1300.10">
    <property type="entry name" value="Fumarate reductase/succinate dehydrogenase, transmembrane subunit"/>
    <property type="match status" value="1"/>
</dbReference>
<dbReference type="InterPro" id="IPR000701">
    <property type="entry name" value="SuccDH_FuR_B_TM-su"/>
</dbReference>
<dbReference type="GO" id="GO:0005739">
    <property type="term" value="C:mitochondrion"/>
    <property type="evidence" value="ECO:0007669"/>
    <property type="project" value="GOC"/>
</dbReference>
<evidence type="ECO:0000313" key="8">
    <source>
        <dbReference type="EMBL" id="GBF94483.1"/>
    </source>
</evidence>
<dbReference type="SUPFAM" id="SSF81343">
    <property type="entry name" value="Fumarate reductase respiratory complex transmembrane subunits"/>
    <property type="match status" value="1"/>
</dbReference>
<keyword evidence="9" id="KW-1185">Reference proteome</keyword>
<keyword evidence="5" id="KW-1133">Transmembrane helix</keyword>
<dbReference type="GO" id="GO:0009055">
    <property type="term" value="F:electron transfer activity"/>
    <property type="evidence" value="ECO:0007669"/>
    <property type="project" value="InterPro"/>
</dbReference>
<keyword evidence="2" id="KW-0349">Heme</keyword>
<keyword evidence="7" id="KW-0472">Membrane</keyword>
<proteinExistence type="predicted"/>
<dbReference type="GO" id="GO:0006099">
    <property type="term" value="P:tricarboxylic acid cycle"/>
    <property type="evidence" value="ECO:0007669"/>
    <property type="project" value="InterPro"/>
</dbReference>
<comment type="caution">
    <text evidence="8">The sequence shown here is derived from an EMBL/GenBank/DDBJ whole genome shotgun (WGS) entry which is preliminary data.</text>
</comment>
<evidence type="ECO:0000256" key="1">
    <source>
        <dbReference type="ARBA" id="ARBA00004370"/>
    </source>
</evidence>
<keyword evidence="6" id="KW-0408">Iron</keyword>
<gene>
    <name evidence="8" type="ORF">Rsub_07017</name>
</gene>
<accession>A0A2V0P9B1</accession>
<dbReference type="STRING" id="307507.A0A2V0P9B1"/>
<dbReference type="InterPro" id="IPR034804">
    <property type="entry name" value="SQR/QFR_C/D"/>
</dbReference>
<evidence type="ECO:0000256" key="6">
    <source>
        <dbReference type="ARBA" id="ARBA00023004"/>
    </source>
</evidence>
<keyword evidence="4" id="KW-0479">Metal-binding</keyword>
<dbReference type="PANTHER" id="PTHR10978">
    <property type="entry name" value="SUCCINATE DEHYDROGENASE CYTOCHROME B560 SUBUNIT"/>
    <property type="match status" value="1"/>
</dbReference>
<dbReference type="CDD" id="cd03499">
    <property type="entry name" value="SQR_TypeC_SdhC"/>
    <property type="match status" value="1"/>
</dbReference>
<evidence type="ECO:0000256" key="5">
    <source>
        <dbReference type="ARBA" id="ARBA00022989"/>
    </source>
</evidence>
<dbReference type="Proteomes" id="UP000247498">
    <property type="component" value="Unassembled WGS sequence"/>
</dbReference>
<dbReference type="GO" id="GO:0046872">
    <property type="term" value="F:metal ion binding"/>
    <property type="evidence" value="ECO:0007669"/>
    <property type="project" value="UniProtKB-KW"/>
</dbReference>
<dbReference type="EMBL" id="BDRX01000052">
    <property type="protein sequence ID" value="GBF94483.1"/>
    <property type="molecule type" value="Genomic_DNA"/>
</dbReference>
<dbReference type="GO" id="GO:0016020">
    <property type="term" value="C:membrane"/>
    <property type="evidence" value="ECO:0007669"/>
    <property type="project" value="UniProtKB-SubCell"/>
</dbReference>
<evidence type="ECO:0000256" key="2">
    <source>
        <dbReference type="ARBA" id="ARBA00022617"/>
    </source>
</evidence>